<evidence type="ECO:0000256" key="1">
    <source>
        <dbReference type="SAM" id="MobiDB-lite"/>
    </source>
</evidence>
<evidence type="ECO:0000313" key="2">
    <source>
        <dbReference type="EMBL" id="MEQ3549135.1"/>
    </source>
</evidence>
<protein>
    <submittedName>
        <fullName evidence="2">Uncharacterized protein</fullName>
    </submittedName>
</protein>
<gene>
    <name evidence="2" type="ORF">WIS52_01520</name>
</gene>
<evidence type="ECO:0000313" key="3">
    <source>
        <dbReference type="Proteomes" id="UP001494902"/>
    </source>
</evidence>
<reference evidence="2 3" key="1">
    <citation type="submission" date="2024-03" db="EMBL/GenBank/DDBJ databases">
        <title>Draft genome sequence of Pseudonocardia nematodicida JCM 31783.</title>
        <authorList>
            <person name="Butdee W."/>
            <person name="Duangmal K."/>
        </authorList>
    </citation>
    <scope>NUCLEOTIDE SEQUENCE [LARGE SCALE GENOMIC DNA]</scope>
    <source>
        <strain evidence="2 3">JCM 31783</strain>
    </source>
</reference>
<comment type="caution">
    <text evidence="2">The sequence shown here is derived from an EMBL/GenBank/DDBJ whole genome shotgun (WGS) entry which is preliminary data.</text>
</comment>
<feature type="compositionally biased region" description="Pro residues" evidence="1">
    <location>
        <begin position="54"/>
        <end position="63"/>
    </location>
</feature>
<accession>A0ABV1K3W5</accession>
<feature type="compositionally biased region" description="Basic and acidic residues" evidence="1">
    <location>
        <begin position="1"/>
        <end position="15"/>
    </location>
</feature>
<feature type="region of interest" description="Disordered" evidence="1">
    <location>
        <begin position="1"/>
        <end position="66"/>
    </location>
</feature>
<dbReference type="RefSeq" id="WP_349296225.1">
    <property type="nucleotide sequence ID" value="NZ_JBEDNQ010000001.1"/>
</dbReference>
<feature type="region of interest" description="Disordered" evidence="1">
    <location>
        <begin position="101"/>
        <end position="124"/>
    </location>
</feature>
<sequence length="124" mass="12698">MAHADDAAHDRRPGERPQTPQGTPSAAVLTPPTGLPAATPAAPTVPQQRGPAEPATPPAPPAVDPSVRTCTCGHPEEMHEHYRPGSDCGACGASACASFQPLGSASGSGGSTNALRRLLRRRRH</sequence>
<organism evidence="2 3">
    <name type="scientific">Pseudonocardia nematodicida</name>
    <dbReference type="NCBI Taxonomy" id="1206997"/>
    <lineage>
        <taxon>Bacteria</taxon>
        <taxon>Bacillati</taxon>
        <taxon>Actinomycetota</taxon>
        <taxon>Actinomycetes</taxon>
        <taxon>Pseudonocardiales</taxon>
        <taxon>Pseudonocardiaceae</taxon>
        <taxon>Pseudonocardia</taxon>
    </lineage>
</organism>
<name>A0ABV1K3W5_9PSEU</name>
<feature type="compositionally biased region" description="Low complexity" evidence="1">
    <location>
        <begin position="26"/>
        <end position="46"/>
    </location>
</feature>
<dbReference type="Proteomes" id="UP001494902">
    <property type="component" value="Unassembled WGS sequence"/>
</dbReference>
<proteinExistence type="predicted"/>
<dbReference type="EMBL" id="JBEDNQ010000001">
    <property type="protein sequence ID" value="MEQ3549135.1"/>
    <property type="molecule type" value="Genomic_DNA"/>
</dbReference>
<keyword evidence="3" id="KW-1185">Reference proteome</keyword>